<dbReference type="EMBL" id="DVHB01000070">
    <property type="protein sequence ID" value="HIR39522.1"/>
    <property type="molecule type" value="Genomic_DNA"/>
</dbReference>
<reference evidence="1" key="2">
    <citation type="journal article" date="2021" name="PeerJ">
        <title>Extensive microbial diversity within the chicken gut microbiome revealed by metagenomics and culture.</title>
        <authorList>
            <person name="Gilroy R."/>
            <person name="Ravi A."/>
            <person name="Getino M."/>
            <person name="Pursley I."/>
            <person name="Horton D.L."/>
            <person name="Alikhan N.F."/>
            <person name="Baker D."/>
            <person name="Gharbi K."/>
            <person name="Hall N."/>
            <person name="Watson M."/>
            <person name="Adriaenssens E.M."/>
            <person name="Foster-Nyarko E."/>
            <person name="Jarju S."/>
            <person name="Secka A."/>
            <person name="Antonio M."/>
            <person name="Oren A."/>
            <person name="Chaudhuri R.R."/>
            <person name="La Ragione R."/>
            <person name="Hildebrand F."/>
            <person name="Pallen M.J."/>
        </authorList>
    </citation>
    <scope>NUCLEOTIDE SEQUENCE</scope>
    <source>
        <strain evidence="1">ChiW25-3613</strain>
    </source>
</reference>
<dbReference type="AlphaFoldDB" id="A0A9D1AG24"/>
<name>A0A9D1AG24_9FIRM</name>
<accession>A0A9D1AG24</accession>
<sequence length="103" mass="12198">MNEEEKMQEQEEQDDGIIELIDEENNVVKFRLLDVTEYKGEKYTLLLAAEPNDEIAEDEVVIFRLNEDEETLEPIEDEALLQEIFDFYQEETDGEDVYADEEE</sequence>
<proteinExistence type="predicted"/>
<organism evidence="1 2">
    <name type="scientific">Candidatus Coproplasma stercoripullorum</name>
    <dbReference type="NCBI Taxonomy" id="2840751"/>
    <lineage>
        <taxon>Bacteria</taxon>
        <taxon>Bacillati</taxon>
        <taxon>Bacillota</taxon>
        <taxon>Clostridia</taxon>
        <taxon>Eubacteriales</taxon>
        <taxon>Candidatus Coproplasma</taxon>
    </lineage>
</organism>
<comment type="caution">
    <text evidence="1">The sequence shown here is derived from an EMBL/GenBank/DDBJ whole genome shotgun (WGS) entry which is preliminary data.</text>
</comment>
<evidence type="ECO:0000313" key="2">
    <source>
        <dbReference type="Proteomes" id="UP000824179"/>
    </source>
</evidence>
<dbReference type="Pfam" id="PF06949">
    <property type="entry name" value="DUF1292"/>
    <property type="match status" value="1"/>
</dbReference>
<dbReference type="Proteomes" id="UP000824179">
    <property type="component" value="Unassembled WGS sequence"/>
</dbReference>
<gene>
    <name evidence="1" type="ORF">IAB90_03975</name>
</gene>
<evidence type="ECO:0000313" key="1">
    <source>
        <dbReference type="EMBL" id="HIR39522.1"/>
    </source>
</evidence>
<protein>
    <submittedName>
        <fullName evidence="1">DUF1292 domain-containing protein</fullName>
    </submittedName>
</protein>
<dbReference type="InterPro" id="IPR009711">
    <property type="entry name" value="UPF0473"/>
</dbReference>
<reference evidence="1" key="1">
    <citation type="submission" date="2020-10" db="EMBL/GenBank/DDBJ databases">
        <authorList>
            <person name="Gilroy R."/>
        </authorList>
    </citation>
    <scope>NUCLEOTIDE SEQUENCE</scope>
    <source>
        <strain evidence="1">ChiW25-3613</strain>
    </source>
</reference>